<evidence type="ECO:0000313" key="8">
    <source>
        <dbReference type="Proteomes" id="UP000636110"/>
    </source>
</evidence>
<keyword evidence="8" id="KW-1185">Reference proteome</keyword>
<comment type="subcellular location">
    <subcellularLocation>
        <location evidence="1">Cell envelope</location>
    </subcellularLocation>
</comment>
<evidence type="ECO:0000259" key="5">
    <source>
        <dbReference type="SMART" id="SM00062"/>
    </source>
</evidence>
<reference evidence="7 8" key="1">
    <citation type="submission" date="2019-11" db="EMBL/GenBank/DDBJ databases">
        <title>Description of Pedobacter sp. LMG 31462T.</title>
        <authorList>
            <person name="Carlier A."/>
            <person name="Qi S."/>
            <person name="Vandamme P."/>
        </authorList>
    </citation>
    <scope>NUCLEOTIDE SEQUENCE [LARGE SCALE GENOMIC DNA]</scope>
    <source>
        <strain evidence="7 8">LMG 31462</strain>
    </source>
</reference>
<evidence type="ECO:0000256" key="4">
    <source>
        <dbReference type="RuleBase" id="RU003744"/>
    </source>
</evidence>
<comment type="caution">
    <text evidence="7">The sequence shown here is derived from an EMBL/GenBank/DDBJ whole genome shotgun (WGS) entry which is preliminary data.</text>
</comment>
<dbReference type="SMART" id="SM00062">
    <property type="entry name" value="PBPb"/>
    <property type="match status" value="1"/>
</dbReference>
<dbReference type="PROSITE" id="PS01039">
    <property type="entry name" value="SBP_BACTERIAL_3"/>
    <property type="match status" value="1"/>
</dbReference>
<gene>
    <name evidence="7" type="ORF">GM920_02490</name>
</gene>
<evidence type="ECO:0000259" key="6">
    <source>
        <dbReference type="SMART" id="SM00079"/>
    </source>
</evidence>
<name>A0ABR6ERF2_9SPHI</name>
<evidence type="ECO:0000313" key="7">
    <source>
        <dbReference type="EMBL" id="MBB2147772.1"/>
    </source>
</evidence>
<evidence type="ECO:0000256" key="3">
    <source>
        <dbReference type="ARBA" id="ARBA00022729"/>
    </source>
</evidence>
<protein>
    <submittedName>
        <fullName evidence="7">Transporter substrate-binding domain-containing protein</fullName>
    </submittedName>
</protein>
<dbReference type="CDD" id="cd13530">
    <property type="entry name" value="PBP2_peptides_like"/>
    <property type="match status" value="1"/>
</dbReference>
<comment type="similarity">
    <text evidence="2 4">Belongs to the bacterial solute-binding protein 3 family.</text>
</comment>
<keyword evidence="3" id="KW-0732">Signal</keyword>
<dbReference type="SMART" id="SM00079">
    <property type="entry name" value="PBPe"/>
    <property type="match status" value="1"/>
</dbReference>
<feature type="domain" description="Solute-binding protein family 3/N-terminal" evidence="5">
    <location>
        <begin position="6"/>
        <end position="227"/>
    </location>
</feature>
<dbReference type="SUPFAM" id="SSF53850">
    <property type="entry name" value="Periplasmic binding protein-like II"/>
    <property type="match status" value="1"/>
</dbReference>
<dbReference type="Pfam" id="PF00497">
    <property type="entry name" value="SBP_bac_3"/>
    <property type="match status" value="1"/>
</dbReference>
<dbReference type="RefSeq" id="WP_182953105.1">
    <property type="nucleotide sequence ID" value="NZ_WNXC01000001.1"/>
</dbReference>
<proteinExistence type="inferred from homology"/>
<evidence type="ECO:0000256" key="1">
    <source>
        <dbReference type="ARBA" id="ARBA00004196"/>
    </source>
</evidence>
<organism evidence="7 8">
    <name type="scientific">Pedobacter gandavensis</name>
    <dbReference type="NCBI Taxonomy" id="2679963"/>
    <lineage>
        <taxon>Bacteria</taxon>
        <taxon>Pseudomonadati</taxon>
        <taxon>Bacteroidota</taxon>
        <taxon>Sphingobacteriia</taxon>
        <taxon>Sphingobacteriales</taxon>
        <taxon>Sphingobacteriaceae</taxon>
        <taxon>Pedobacter</taxon>
    </lineage>
</organism>
<feature type="domain" description="Ionotropic glutamate receptor C-terminal" evidence="6">
    <location>
        <begin position="6"/>
        <end position="226"/>
    </location>
</feature>
<evidence type="ECO:0000256" key="2">
    <source>
        <dbReference type="ARBA" id="ARBA00010333"/>
    </source>
</evidence>
<dbReference type="InterPro" id="IPR001638">
    <property type="entry name" value="Solute-binding_3/MltF_N"/>
</dbReference>
<dbReference type="EMBL" id="WNXC01000001">
    <property type="protein sequence ID" value="MBB2147772.1"/>
    <property type="molecule type" value="Genomic_DNA"/>
</dbReference>
<sequence length="229" mass="26147">MALKRVLKVGLDSAAPFPMHSDYNSERFEGFEVDLLSAIAKHLDFEIQYEVSLWKKILGKLFKGELDLICSAVTMTATRKHILEFTEPYLHFRLCAVVPANDVLINEVKDLKEKRVGVRIAAEAERHVHTKFPDANMVHADTNKELYHQLELGEIDALIDDSPIANGFLQKNDKLKIGLFLPGTDSQYAIAMKKGDVELKNQFNEALKLIRENGTYDVLYNKWFFGMNF</sequence>
<dbReference type="InterPro" id="IPR001320">
    <property type="entry name" value="Iontro_rcpt_C"/>
</dbReference>
<dbReference type="Gene3D" id="3.40.190.10">
    <property type="entry name" value="Periplasmic binding protein-like II"/>
    <property type="match status" value="2"/>
</dbReference>
<dbReference type="Proteomes" id="UP000636110">
    <property type="component" value="Unassembled WGS sequence"/>
</dbReference>
<accession>A0ABR6ERF2</accession>
<dbReference type="PANTHER" id="PTHR35936">
    <property type="entry name" value="MEMBRANE-BOUND LYTIC MUREIN TRANSGLYCOSYLASE F"/>
    <property type="match status" value="1"/>
</dbReference>
<dbReference type="InterPro" id="IPR018313">
    <property type="entry name" value="SBP_3_CS"/>
</dbReference>
<dbReference type="PANTHER" id="PTHR35936:SF19">
    <property type="entry name" value="AMINO-ACID-BINDING PROTEIN YXEM-RELATED"/>
    <property type="match status" value="1"/>
</dbReference>